<name>A0A9W7C3D8_9STRA</name>
<feature type="transmembrane region" description="Helical" evidence="2">
    <location>
        <begin position="86"/>
        <end position="108"/>
    </location>
</feature>
<feature type="region of interest" description="Disordered" evidence="1">
    <location>
        <begin position="233"/>
        <end position="266"/>
    </location>
</feature>
<organism evidence="3 4">
    <name type="scientific">Triparma laevis f. longispina</name>
    <dbReference type="NCBI Taxonomy" id="1714387"/>
    <lineage>
        <taxon>Eukaryota</taxon>
        <taxon>Sar</taxon>
        <taxon>Stramenopiles</taxon>
        <taxon>Ochrophyta</taxon>
        <taxon>Bolidophyceae</taxon>
        <taxon>Parmales</taxon>
        <taxon>Triparmaceae</taxon>
        <taxon>Triparma</taxon>
    </lineage>
</organism>
<accession>A0A9W7C3D8</accession>
<comment type="caution">
    <text evidence="3">The sequence shown here is derived from an EMBL/GenBank/DDBJ whole genome shotgun (WGS) entry which is preliminary data.</text>
</comment>
<keyword evidence="2" id="KW-0812">Transmembrane</keyword>
<reference evidence="4" key="1">
    <citation type="journal article" date="2023" name="Commun. Biol.">
        <title>Genome analysis of Parmales, the sister group of diatoms, reveals the evolutionary specialization of diatoms from phago-mixotrophs to photoautotrophs.</title>
        <authorList>
            <person name="Ban H."/>
            <person name="Sato S."/>
            <person name="Yoshikawa S."/>
            <person name="Yamada K."/>
            <person name="Nakamura Y."/>
            <person name="Ichinomiya M."/>
            <person name="Sato N."/>
            <person name="Blanc-Mathieu R."/>
            <person name="Endo H."/>
            <person name="Kuwata A."/>
            <person name="Ogata H."/>
        </authorList>
    </citation>
    <scope>NUCLEOTIDE SEQUENCE [LARGE SCALE GENOMIC DNA]</scope>
    <source>
        <strain evidence="4">NIES 3700</strain>
    </source>
</reference>
<feature type="compositionally biased region" description="Gly residues" evidence="1">
    <location>
        <begin position="235"/>
        <end position="247"/>
    </location>
</feature>
<feature type="transmembrane region" description="Helical" evidence="2">
    <location>
        <begin position="120"/>
        <end position="143"/>
    </location>
</feature>
<dbReference type="Proteomes" id="UP001165122">
    <property type="component" value="Unassembled WGS sequence"/>
</dbReference>
<evidence type="ECO:0000256" key="1">
    <source>
        <dbReference type="SAM" id="MobiDB-lite"/>
    </source>
</evidence>
<feature type="transmembrane region" description="Helical" evidence="2">
    <location>
        <begin position="62"/>
        <end position="80"/>
    </location>
</feature>
<feature type="transmembrane region" description="Helical" evidence="2">
    <location>
        <begin position="22"/>
        <end position="41"/>
    </location>
</feature>
<gene>
    <name evidence="3" type="ORF">TrLO_g8519</name>
</gene>
<sequence length="266" mass="29540">MTDIAHRSLAKLGEWEGDEPHYSSLFFSTWVGFVFLWRSWLLIETKYGMHTEFTRRISSMDLVISHLGCTAFFIPMRFLHHAPPNIYWGVMIPCLVIYIITWYLAMALMKLSQSIFLQMVAMLMLFCYFAVYFAAGTLGQMIVESGMPHGWWMGLQFFVLIGICCKERFRVSRSDPLDYNYTKAQREKERVWGGRAGGSVDRGGGGVKNTVRGGAGTSAGAMRMEEGRKAKAMRVGGGSKTGGGSGGRPTSYKKGSGGGRKAGGIY</sequence>
<dbReference type="OrthoDB" id="196446at2759"/>
<evidence type="ECO:0000313" key="3">
    <source>
        <dbReference type="EMBL" id="GMI02522.1"/>
    </source>
</evidence>
<feature type="transmembrane region" description="Helical" evidence="2">
    <location>
        <begin position="149"/>
        <end position="165"/>
    </location>
</feature>
<keyword evidence="2" id="KW-1133">Transmembrane helix</keyword>
<dbReference type="EMBL" id="BRXW01000045">
    <property type="protein sequence ID" value="GMI02522.1"/>
    <property type="molecule type" value="Genomic_DNA"/>
</dbReference>
<dbReference type="AlphaFoldDB" id="A0A9W7C3D8"/>
<proteinExistence type="predicted"/>
<evidence type="ECO:0000313" key="4">
    <source>
        <dbReference type="Proteomes" id="UP001165122"/>
    </source>
</evidence>
<keyword evidence="2" id="KW-0472">Membrane</keyword>
<protein>
    <submittedName>
        <fullName evidence="3">Uncharacterized protein</fullName>
    </submittedName>
</protein>
<evidence type="ECO:0000256" key="2">
    <source>
        <dbReference type="SAM" id="Phobius"/>
    </source>
</evidence>
<feature type="compositionally biased region" description="Gly residues" evidence="1">
    <location>
        <begin position="255"/>
        <end position="266"/>
    </location>
</feature>
<keyword evidence="4" id="KW-1185">Reference proteome</keyword>